<accession>K7ELI7</accession>
<comment type="similarity">
    <text evidence="2">Belongs to the type IA topoisomerase family.</text>
</comment>
<dbReference type="Ensembl" id="ENST00000582122.1">
    <property type="protein sequence ID" value="ENSP00000466099.1"/>
    <property type="gene ID" value="ENSG00000177302.16"/>
</dbReference>
<dbReference type="ChiTaRS" id="TOP3A">
    <property type="organism name" value="human"/>
</dbReference>
<dbReference type="GO" id="GO:0003917">
    <property type="term" value="F:DNA topoisomerase type I (single strand cut, ATP-independent) activity"/>
    <property type="evidence" value="ECO:0007669"/>
    <property type="project" value="UniProtKB-EC"/>
</dbReference>
<comment type="function">
    <text evidence="2">Introduces a single-strand break via transesterification at a target site in duplex DNA. Releases the supercoiling and torsional tension of DNA introduced during the DNA replication and transcription by transiently cleaving and rejoining one strand of the DNA duplex. The scissile phosphodiester is attacked by the catalytic tyrosine of the enzyme, resulting in the formation of a DNA-(5'-phosphotyrosyl)-enzyme intermediate and the expulsion of a 3'-OH DNA strand.</text>
</comment>
<dbReference type="PANTHER" id="PTHR11390:SF21">
    <property type="entry name" value="DNA TOPOISOMERASE 3-ALPHA"/>
    <property type="match status" value="1"/>
</dbReference>
<dbReference type="OpenTargets" id="ENSG00000177302"/>
<dbReference type="AlphaFoldDB" id="K7ELI7"/>
<proteinExistence type="evidence at protein level"/>
<dbReference type="EMBL" id="AC127537">
    <property type="status" value="NOT_ANNOTATED_CDS"/>
    <property type="molecule type" value="Genomic_DNA"/>
</dbReference>
<dbReference type="Pfam" id="PF01131">
    <property type="entry name" value="Topoisom_bac"/>
    <property type="match status" value="1"/>
</dbReference>
<dbReference type="HOGENOM" id="CLU_1911396_0_0_1"/>
<evidence type="ECO:0000256" key="2">
    <source>
        <dbReference type="RuleBase" id="RU362092"/>
    </source>
</evidence>
<feature type="domain" description="Topo IA-type catalytic" evidence="3">
    <location>
        <begin position="1"/>
        <end position="133"/>
    </location>
</feature>
<dbReference type="Proteomes" id="UP000005640">
    <property type="component" value="Chromosome 17"/>
</dbReference>
<dbReference type="Bgee" id="ENSG00000177302">
    <property type="expression patterns" value="Expressed in blood and 109 other cell types or tissues"/>
</dbReference>
<evidence type="ECO:0000313" key="4">
    <source>
        <dbReference type="Ensembl" id="ENSP00000466099.1"/>
    </source>
</evidence>
<dbReference type="InterPro" id="IPR000380">
    <property type="entry name" value="Topo_IA"/>
</dbReference>
<keyword evidence="2" id="KW-0799">Topoisomerase</keyword>
<dbReference type="OrthoDB" id="430051at2759"/>
<dbReference type="InterPro" id="IPR013497">
    <property type="entry name" value="Topo_IA_cen"/>
</dbReference>
<dbReference type="SMR" id="K7ELI7"/>
<dbReference type="UCSC" id="uc060cdi.1">
    <property type="organism name" value="human"/>
</dbReference>
<keyword evidence="2" id="KW-0238">DNA-binding</keyword>
<dbReference type="GO" id="GO:0006265">
    <property type="term" value="P:DNA topological change"/>
    <property type="evidence" value="ECO:0007669"/>
    <property type="project" value="InterPro"/>
</dbReference>
<evidence type="ECO:0000259" key="3">
    <source>
        <dbReference type="PROSITE" id="PS52039"/>
    </source>
</evidence>
<keyword evidence="6 7" id="KW-1267">Proteomics identification</keyword>
<reference evidence="4" key="2">
    <citation type="journal article" date="2004" name="Nature">
        <title>Finishing the euchromatic sequence of the human genome.</title>
        <authorList>
            <consortium name="International Human Genome Sequencing Consortium"/>
        </authorList>
    </citation>
    <scope>NUCLEOTIDE SEQUENCE [LARGE SCALE GENOMIC DNA]</scope>
</reference>
<dbReference type="ExpressionAtlas" id="K7ELI7">
    <property type="expression patterns" value="baseline and differential"/>
</dbReference>
<dbReference type="GO" id="GO:0003677">
    <property type="term" value="F:DNA binding"/>
    <property type="evidence" value="ECO:0007669"/>
    <property type="project" value="UniProtKB-KW"/>
</dbReference>
<keyword evidence="5" id="KW-1185">Reference proteome</keyword>
<dbReference type="EC" id="5.6.2.1" evidence="2"/>
<dbReference type="Ensembl" id="ENST00000640740.1">
    <property type="protein sequence ID" value="ENSP00000492861.1"/>
    <property type="gene ID" value="ENSG00000284238.3"/>
</dbReference>
<reference evidence="4" key="4">
    <citation type="submission" date="2025-05" db="UniProtKB">
        <authorList>
            <consortium name="Ensembl"/>
        </authorList>
    </citation>
    <scope>IDENTIFICATION</scope>
</reference>
<dbReference type="InterPro" id="IPR013825">
    <property type="entry name" value="Topo_IA_cen_sub2"/>
</dbReference>
<dbReference type="VEuPathDB" id="HostDB:ENSG00000177302"/>
<evidence type="ECO:0000256" key="1">
    <source>
        <dbReference type="ARBA" id="ARBA00023235"/>
    </source>
</evidence>
<protein>
    <recommendedName>
        <fullName evidence="2">DNA topoisomerase</fullName>
        <ecNumber evidence="2">5.6.2.1</ecNumber>
    </recommendedName>
</protein>
<dbReference type="SUPFAM" id="SSF56712">
    <property type="entry name" value="Prokaryotic type I DNA topoisomerase"/>
    <property type="match status" value="1"/>
</dbReference>
<comment type="catalytic activity">
    <reaction evidence="2">
        <text>ATP-independent breakage of single-stranded DNA, followed by passage and rejoining.</text>
        <dbReference type="EC" id="5.6.2.1"/>
    </reaction>
</comment>
<evidence type="ECO:0007829" key="7">
    <source>
        <dbReference type="ProteomicsDB" id="K7ELI7"/>
    </source>
</evidence>
<dbReference type="Gene3D" id="1.10.460.10">
    <property type="entry name" value="Topoisomerase I, domain 2"/>
    <property type="match status" value="1"/>
</dbReference>
<dbReference type="PANTHER" id="PTHR11390">
    <property type="entry name" value="PROKARYOTIC DNA TOPOISOMERASE"/>
    <property type="match status" value="1"/>
</dbReference>
<name>K7ELI7_HUMAN</name>
<feature type="non-terminal residue" evidence="4">
    <location>
        <position position="1"/>
    </location>
</feature>
<reference evidence="4" key="1">
    <citation type="journal article" date="2001" name="Nature">
        <title>Initial sequencing and analysis of the human genome.</title>
        <authorList>
            <consortium name="International Human Genome Sequencing Consortium"/>
            <person name="Lander E.S."/>
            <person name="Linton L.M."/>
            <person name="Birren B."/>
            <person name="Nusbaum C."/>
            <person name="Zody M.C."/>
            <person name="Baldwin J."/>
            <person name="Devon K."/>
            <person name="Dewar K."/>
            <person name="Doyle M."/>
            <person name="FitzHugh W."/>
            <person name="Funke R."/>
            <person name="Gage D."/>
            <person name="Harris K."/>
            <person name="Heaford A."/>
            <person name="Howland J."/>
            <person name="Kann L."/>
            <person name="Lehoczky J."/>
            <person name="LeVine R."/>
            <person name="McEwan P."/>
            <person name="McKernan K."/>
            <person name="Meldrim J."/>
            <person name="Mesirov J.P."/>
            <person name="Miranda C."/>
            <person name="Morris W."/>
            <person name="Naylor J."/>
            <person name="Raymond C."/>
            <person name="Rosetti M."/>
            <person name="Santos R."/>
            <person name="Sheridan A."/>
            <person name="Sougnez C."/>
            <person name="Stange-Thomann N."/>
            <person name="Stojanovic N."/>
            <person name="Subramanian A."/>
            <person name="Wyman D."/>
            <person name="Rogers J."/>
            <person name="Sulston J."/>
            <person name="Ainscough R."/>
            <person name="Beck S."/>
            <person name="Bentley D."/>
            <person name="Burton J."/>
            <person name="Clee C."/>
            <person name="Carter N."/>
            <person name="Coulson A."/>
            <person name="Deadman R."/>
            <person name="Deloukas P."/>
            <person name="Dunham A."/>
            <person name="Dunham I."/>
            <person name="Durbin R."/>
            <person name="French L."/>
            <person name="Grafham D."/>
            <person name="Gregory S."/>
            <person name="Hubbard T."/>
            <person name="Humphray S."/>
            <person name="Hunt A."/>
            <person name="Jones M."/>
            <person name="Lloyd C."/>
            <person name="McMurray A."/>
            <person name="Matthews L."/>
            <person name="Mercer S."/>
            <person name="Milne S."/>
            <person name="Mullikin J.C."/>
            <person name="Mungall A."/>
            <person name="Plumb R."/>
            <person name="Ross M."/>
            <person name="Shownkeen R."/>
            <person name="Sims S."/>
            <person name="Waterston R.H."/>
            <person name="Wilson R.K."/>
            <person name="Hillier L.W."/>
            <person name="McPherson J.D."/>
            <person name="Marra M.A."/>
            <person name="Mardis E.R."/>
            <person name="Fulton L.A."/>
            <person name="Chinwalla A.T."/>
            <person name="Pepin K.H."/>
            <person name="Gish W.R."/>
            <person name="Chissoe S.L."/>
            <person name="Wendl M.C."/>
            <person name="Delehaunty K.D."/>
            <person name="Miner T.L."/>
            <person name="Delehaunty A."/>
            <person name="Kramer J.B."/>
            <person name="Cook L.L."/>
            <person name="Fulton R.S."/>
            <person name="Johnson D.L."/>
            <person name="Minx P.J."/>
            <person name="Clifton S.W."/>
            <person name="Hawkins T."/>
            <person name="Branscomb E."/>
            <person name="Predki P."/>
            <person name="Richardson P."/>
            <person name="Wenning S."/>
            <person name="Slezak T."/>
            <person name="Doggett N."/>
            <person name="Cheng J.F."/>
            <person name="Olsen A."/>
            <person name="Lucas S."/>
            <person name="Elkin C."/>
            <person name="Uberbacher E."/>
            <person name="Frazier M."/>
            <person name="Gibbs R.A."/>
            <person name="Muzny D.M."/>
            <person name="Scherer S.E."/>
            <person name="Bouck J.B."/>
            <person name="Sodergren E.J."/>
            <person name="Worley K.C."/>
            <person name="Rives C.M."/>
            <person name="Gorrell J.H."/>
            <person name="Metzker M.L."/>
            <person name="Naylor S.L."/>
            <person name="Kucherlapati R.S."/>
            <person name="Nelson D.L."/>
            <person name="Weinstock G.M."/>
            <person name="Sakaki Y."/>
            <person name="Fujiyama A."/>
            <person name="Hattori M."/>
            <person name="Yada T."/>
            <person name="Toyoda A."/>
            <person name="Itoh T."/>
            <person name="Kawagoe C."/>
            <person name="Watanabe H."/>
            <person name="Totoki Y."/>
            <person name="Taylor T."/>
            <person name="Weissenbach J."/>
            <person name="Heilig R."/>
            <person name="Saurin W."/>
            <person name="Artiguenave F."/>
            <person name="Brottier P."/>
            <person name="Bruls T."/>
            <person name="Pelletier E."/>
            <person name="Robert C."/>
            <person name="Wincker P."/>
            <person name="Smith D.R."/>
            <person name="Doucette-Stamm L."/>
            <person name="Rubenfield M."/>
            <person name="Weinstock K."/>
            <person name="Lee H.M."/>
            <person name="Dubois J."/>
            <person name="Rosenthal A."/>
            <person name="Platzer M."/>
            <person name="Nyakatura G."/>
            <person name="Taudien S."/>
            <person name="Rump A."/>
            <person name="Yang H."/>
            <person name="Yu J."/>
            <person name="Wang J."/>
            <person name="Huang G."/>
            <person name="Gu J."/>
            <person name="Hood L."/>
            <person name="Rowen L."/>
            <person name="Madan A."/>
            <person name="Qin S."/>
            <person name="Davis R.W."/>
            <person name="Federspiel N.A."/>
            <person name="Abola A.P."/>
            <person name="Proctor M.J."/>
            <person name="Myers R.M."/>
            <person name="Schmutz J."/>
            <person name="Dickson M."/>
            <person name="Grimwood J."/>
            <person name="Cox D.R."/>
            <person name="Olson M.V."/>
            <person name="Kaul R."/>
            <person name="Raymond C."/>
            <person name="Shimizu N."/>
            <person name="Kawasaki K."/>
            <person name="Minoshima S."/>
            <person name="Evans G.A."/>
            <person name="Athanasiou M."/>
            <person name="Schultz R."/>
            <person name="Roe B.A."/>
            <person name="Chen F."/>
            <person name="Pan H."/>
            <person name="Ramser J."/>
            <person name="Lehrach H."/>
            <person name="Reinhardt R."/>
            <person name="McCombie W.R."/>
            <person name="de la Bastide M."/>
            <person name="Dedhia N."/>
            <person name="Blocker H."/>
            <person name="Hornischer K."/>
            <person name="Nordsiek G."/>
            <person name="Agarwala R."/>
            <person name="Aravind L."/>
            <person name="Bailey J.A."/>
            <person name="Bateman A."/>
            <person name="Batzoglou S."/>
            <person name="Birney E."/>
            <person name="Bork P."/>
            <person name="Brown D.G."/>
            <person name="Burge C.B."/>
            <person name="Cerutti L."/>
            <person name="Chen H.C."/>
            <person name="Church D."/>
            <person name="Clamp M."/>
            <person name="Copley R.R."/>
            <person name="Doerks T."/>
            <person name="Eddy S.R."/>
            <person name="Eichler E.E."/>
            <person name="Furey T.S."/>
            <person name="Galagan J."/>
            <person name="Gilbert J.G."/>
            <person name="Harmon C."/>
            <person name="Hayashizaki Y."/>
            <person name="Haussler D."/>
            <person name="Hermjakob H."/>
            <person name="Hokamp K."/>
            <person name="Jang W."/>
            <person name="Johnson L.S."/>
            <person name="Jones T.A."/>
            <person name="Kasif S."/>
            <person name="Kaspryzk A."/>
            <person name="Kennedy S."/>
            <person name="Kent W.J."/>
            <person name="Kitts P."/>
            <person name="Koonin E.V."/>
            <person name="Korf I."/>
            <person name="Kulp D."/>
            <person name="Lancet D."/>
            <person name="Lowe T.M."/>
            <person name="McLysaght A."/>
            <person name="Mikkelsen T."/>
            <person name="Moran J.V."/>
            <person name="Mulder N."/>
            <person name="Pollara V.J."/>
            <person name="Ponting C.P."/>
            <person name="Schuler G."/>
            <person name="Schultz J."/>
            <person name="Slater G."/>
            <person name="Smit A.F."/>
            <person name="Stupka E."/>
            <person name="Szustakowski J."/>
            <person name="Thierry-Mieg D."/>
            <person name="Thierry-Mieg J."/>
            <person name="Wagner L."/>
            <person name="Wallis J."/>
            <person name="Wheeler R."/>
            <person name="Williams A."/>
            <person name="Wolf Y.I."/>
            <person name="Wolfe K.H."/>
            <person name="Yang S.P."/>
            <person name="Yeh R.F."/>
            <person name="Collins F."/>
            <person name="Guyer M.S."/>
            <person name="Peterson J."/>
            <person name="Felsenfeld A."/>
            <person name="Wetterstrand K.A."/>
            <person name="Patrinos A."/>
            <person name="Morgan M.J."/>
            <person name="de Jong P."/>
            <person name="Catanese J.J."/>
            <person name="Osoegawa K."/>
            <person name="Shizuya H."/>
            <person name="Choi S."/>
            <person name="Chen Y.J."/>
        </authorList>
    </citation>
    <scope>NUCLEOTIDE SEQUENCE [LARGE SCALE GENOMIC DNA]</scope>
</reference>
<evidence type="ECO:0000313" key="5">
    <source>
        <dbReference type="Proteomes" id="UP000005640"/>
    </source>
</evidence>
<keyword evidence="1 2" id="KW-0413">Isomerase</keyword>
<reference evidence="4 5" key="3">
    <citation type="journal article" date="2006" name="Nature">
        <title>DNA sequence of human chromosome 17 and analysis of rearrangement in the human lineage.</title>
        <authorList>
            <person name="Zody M.C."/>
            <person name="Garber M."/>
            <person name="Adams D.J."/>
            <person name="Sharpe T."/>
            <person name="Harrow J."/>
            <person name="Lupski J.R."/>
            <person name="Nicholson C."/>
            <person name="Searle S.M."/>
            <person name="Wilming L."/>
            <person name="Young S.K."/>
            <person name="Abouelleil A."/>
            <person name="Allen N.R."/>
            <person name="Bi W."/>
            <person name="Bloom T."/>
            <person name="Borowsky M.L."/>
            <person name="Bugalter B.E."/>
            <person name="Butler J."/>
            <person name="Chang J.L."/>
            <person name="Chen C.K."/>
            <person name="Cook A."/>
            <person name="Corum B."/>
            <person name="Cuomo C.A."/>
            <person name="de Jong P.J."/>
            <person name="DeCaprio D."/>
            <person name="Dewar K."/>
            <person name="FitzGerald M."/>
            <person name="Gilbert J."/>
            <person name="Gibson R."/>
            <person name="Gnerre S."/>
            <person name="Goldstein S."/>
            <person name="Grafham D.V."/>
            <person name="Grocock R."/>
            <person name="Hafez N."/>
            <person name="Hagopian D.S."/>
            <person name="Hart E."/>
            <person name="Norman C.H."/>
            <person name="Humphray S."/>
            <person name="Jaffe D.B."/>
            <person name="Jones M."/>
            <person name="Kamal M."/>
            <person name="Khodiyar V.K."/>
            <person name="LaButti K."/>
            <person name="Laird G."/>
            <person name="Lehoczky J."/>
            <person name="Liu X."/>
            <person name="Lokyitsang T."/>
            <person name="Loveland J."/>
            <person name="Lui A."/>
            <person name="Macdonald P."/>
            <person name="Major J.E."/>
            <person name="Matthews L."/>
            <person name="Mauceli E."/>
            <person name="McCarroll S.A."/>
            <person name="Mihalev A.H."/>
            <person name="Mudge J."/>
            <person name="Nguyen C."/>
            <person name="Nicol R."/>
            <person name="O'Leary S.B."/>
            <person name="Osoegawa K."/>
            <person name="Schwartz D.C."/>
            <person name="Shaw-Smith C."/>
            <person name="Stankiewicz P."/>
            <person name="Steward C."/>
            <person name="Swarbreck D."/>
            <person name="Venkataraman V."/>
            <person name="Whittaker C.A."/>
            <person name="Yang X."/>
            <person name="Zimmer A.R."/>
            <person name="Bradley A."/>
            <person name="Hubbard T."/>
            <person name="Birren B.W."/>
            <person name="Rogers J."/>
            <person name="Lander E.S."/>
            <person name="Nusbaum C."/>
        </authorList>
    </citation>
    <scope>NUCLEOTIDE SEQUENCE [LARGE SCALE GENOMIC DNA]</scope>
</reference>
<gene>
    <name evidence="4" type="primary">TOP3A</name>
</gene>
<dbReference type="InterPro" id="IPR023405">
    <property type="entry name" value="Topo_IA_core_domain"/>
</dbReference>
<dbReference type="HGNC" id="HGNC:11992">
    <property type="gene designation" value="TOP3A"/>
</dbReference>
<dbReference type="InterPro" id="IPR013824">
    <property type="entry name" value="Topo_IA_cen_sub1"/>
</dbReference>
<sequence length="133" mass="15133">FVAHGLMILARNYLDVYPYDHWSDKILPVYEQGSHFQPSTVEMVDGETSPPKLLTEADLIALMEKHGIGQWLLWVRMPLMRSTSRPSKPGCTWASPQTSGSSLGTWAWDLWKVMIPWAMKCLSLTSGLNWKLI</sequence>
<dbReference type="GeneTree" id="ENSGT00940000156701"/>
<evidence type="ECO:0007829" key="6">
    <source>
        <dbReference type="PeptideAtlas" id="K7ELI7"/>
    </source>
</evidence>
<organism evidence="4 5">
    <name type="scientific">Homo sapiens</name>
    <name type="common">Human</name>
    <dbReference type="NCBI Taxonomy" id="9606"/>
    <lineage>
        <taxon>Eukaryota</taxon>
        <taxon>Metazoa</taxon>
        <taxon>Chordata</taxon>
        <taxon>Craniata</taxon>
        <taxon>Vertebrata</taxon>
        <taxon>Euteleostomi</taxon>
        <taxon>Mammalia</taxon>
        <taxon>Eutheria</taxon>
        <taxon>Euarchontoglires</taxon>
        <taxon>Primates</taxon>
        <taxon>Haplorrhini</taxon>
        <taxon>Catarrhini</taxon>
        <taxon>Hominidae</taxon>
        <taxon>Homo</taxon>
    </lineage>
</organism>
<dbReference type="PROSITE" id="PS52039">
    <property type="entry name" value="TOPO_IA_2"/>
    <property type="match status" value="1"/>
</dbReference>
<dbReference type="Gene3D" id="2.70.20.10">
    <property type="entry name" value="Topoisomerase I, domain 3"/>
    <property type="match status" value="1"/>
</dbReference>